<gene>
    <name evidence="2" type="ORF">SAMN05443665_1007153</name>
</gene>
<accession>A0A239GDF6</accession>
<evidence type="ECO:0000256" key="1">
    <source>
        <dbReference type="SAM" id="MobiDB-lite"/>
    </source>
</evidence>
<proteinExistence type="predicted"/>
<reference evidence="2 3" key="1">
    <citation type="submission" date="2017-06" db="EMBL/GenBank/DDBJ databases">
        <authorList>
            <person name="Kim H.J."/>
            <person name="Triplett B.A."/>
        </authorList>
    </citation>
    <scope>NUCLEOTIDE SEQUENCE [LARGE SCALE GENOMIC DNA]</scope>
    <source>
        <strain evidence="2 3">DSM 44715</strain>
    </source>
</reference>
<organism evidence="2 3">
    <name type="scientific">Actinomadura meyerae</name>
    <dbReference type="NCBI Taxonomy" id="240840"/>
    <lineage>
        <taxon>Bacteria</taxon>
        <taxon>Bacillati</taxon>
        <taxon>Actinomycetota</taxon>
        <taxon>Actinomycetes</taxon>
        <taxon>Streptosporangiales</taxon>
        <taxon>Thermomonosporaceae</taxon>
        <taxon>Actinomadura</taxon>
    </lineage>
</organism>
<dbReference type="AlphaFoldDB" id="A0A239GDF6"/>
<protein>
    <submittedName>
        <fullName evidence="2">Uncharacterized protein</fullName>
    </submittedName>
</protein>
<dbReference type="Proteomes" id="UP000198318">
    <property type="component" value="Unassembled WGS sequence"/>
</dbReference>
<name>A0A239GDF6_9ACTN</name>
<evidence type="ECO:0000313" key="3">
    <source>
        <dbReference type="Proteomes" id="UP000198318"/>
    </source>
</evidence>
<dbReference type="EMBL" id="FZOR01000007">
    <property type="protein sequence ID" value="SNS67356.1"/>
    <property type="molecule type" value="Genomic_DNA"/>
</dbReference>
<sequence>MTQHSTLVSRHITSEGVVLWTRCECGRLRMDLVPHGDAPRLTAGPCPHAAGDRR</sequence>
<keyword evidence="3" id="KW-1185">Reference proteome</keyword>
<feature type="region of interest" description="Disordered" evidence="1">
    <location>
        <begin position="34"/>
        <end position="54"/>
    </location>
</feature>
<evidence type="ECO:0000313" key="2">
    <source>
        <dbReference type="EMBL" id="SNS67356.1"/>
    </source>
</evidence>
<dbReference type="RefSeq" id="WP_179271465.1">
    <property type="nucleotide sequence ID" value="NZ_FZOR01000007.1"/>
</dbReference>